<dbReference type="PANTHER" id="PTHR48081">
    <property type="entry name" value="AB HYDROLASE SUPERFAMILY PROTEIN C4A8.06C"/>
    <property type="match status" value="1"/>
</dbReference>
<gene>
    <name evidence="3" type="ORF">GCM10017056_13050</name>
</gene>
<dbReference type="Proteomes" id="UP000626220">
    <property type="component" value="Unassembled WGS sequence"/>
</dbReference>
<evidence type="ECO:0000256" key="1">
    <source>
        <dbReference type="ARBA" id="ARBA00022801"/>
    </source>
</evidence>
<dbReference type="SUPFAM" id="SSF53474">
    <property type="entry name" value="alpha/beta-Hydrolases"/>
    <property type="match status" value="1"/>
</dbReference>
<evidence type="ECO:0000313" key="4">
    <source>
        <dbReference type="Proteomes" id="UP000626220"/>
    </source>
</evidence>
<dbReference type="InterPro" id="IPR049492">
    <property type="entry name" value="BD-FAE-like_dom"/>
</dbReference>
<comment type="caution">
    <text evidence="3">The sequence shown here is derived from an EMBL/GenBank/DDBJ whole genome shotgun (WGS) entry which is preliminary data.</text>
</comment>
<keyword evidence="4" id="KW-1185">Reference proteome</keyword>
<protein>
    <submittedName>
        <fullName evidence="3">Esterase</fullName>
    </submittedName>
</protein>
<dbReference type="EMBL" id="BNCJ01000002">
    <property type="protein sequence ID" value="GHF42657.1"/>
    <property type="molecule type" value="Genomic_DNA"/>
</dbReference>
<dbReference type="RefSeq" id="WP_189679220.1">
    <property type="nucleotide sequence ID" value="NZ_BNCJ01000002.1"/>
</dbReference>
<reference evidence="3" key="2">
    <citation type="submission" date="2020-09" db="EMBL/GenBank/DDBJ databases">
        <authorList>
            <person name="Sun Q."/>
            <person name="Kim S."/>
        </authorList>
    </citation>
    <scope>NUCLEOTIDE SEQUENCE</scope>
    <source>
        <strain evidence="3">KCTC 42650</strain>
    </source>
</reference>
<dbReference type="PANTHER" id="PTHR48081:SF33">
    <property type="entry name" value="KYNURENINE FORMAMIDASE"/>
    <property type="match status" value="1"/>
</dbReference>
<proteinExistence type="predicted"/>
<dbReference type="Pfam" id="PF20434">
    <property type="entry name" value="BD-FAE"/>
    <property type="match status" value="1"/>
</dbReference>
<reference evidence="3" key="1">
    <citation type="journal article" date="2014" name="Int. J. Syst. Evol. Microbiol.">
        <title>Complete genome sequence of Corynebacterium casei LMG S-19264T (=DSM 44701T), isolated from a smear-ripened cheese.</title>
        <authorList>
            <consortium name="US DOE Joint Genome Institute (JGI-PGF)"/>
            <person name="Walter F."/>
            <person name="Albersmeier A."/>
            <person name="Kalinowski J."/>
            <person name="Ruckert C."/>
        </authorList>
    </citation>
    <scope>NUCLEOTIDE SEQUENCE</scope>
    <source>
        <strain evidence="3">KCTC 42650</strain>
    </source>
</reference>
<accession>A0A8J3M8J4</accession>
<dbReference type="AlphaFoldDB" id="A0A8J3M8J4"/>
<dbReference type="Gene3D" id="3.40.50.1820">
    <property type="entry name" value="alpha/beta hydrolase"/>
    <property type="match status" value="1"/>
</dbReference>
<evidence type="ECO:0000313" key="3">
    <source>
        <dbReference type="EMBL" id="GHF42657.1"/>
    </source>
</evidence>
<feature type="domain" description="BD-FAE-like" evidence="2">
    <location>
        <begin position="63"/>
        <end position="151"/>
    </location>
</feature>
<organism evidence="3 4">
    <name type="scientific">Seohaeicola zhoushanensis</name>
    <dbReference type="NCBI Taxonomy" id="1569283"/>
    <lineage>
        <taxon>Bacteria</taxon>
        <taxon>Pseudomonadati</taxon>
        <taxon>Pseudomonadota</taxon>
        <taxon>Alphaproteobacteria</taxon>
        <taxon>Rhodobacterales</taxon>
        <taxon>Roseobacteraceae</taxon>
        <taxon>Seohaeicola</taxon>
    </lineage>
</organism>
<dbReference type="InterPro" id="IPR050300">
    <property type="entry name" value="GDXG_lipolytic_enzyme"/>
</dbReference>
<dbReference type="GO" id="GO:0016787">
    <property type="term" value="F:hydrolase activity"/>
    <property type="evidence" value="ECO:0007669"/>
    <property type="project" value="UniProtKB-KW"/>
</dbReference>
<keyword evidence="1" id="KW-0378">Hydrolase</keyword>
<sequence length="269" mass="28600">MSGANPADAAFNNRAVVPGWADHLARWEADSASVYREREVLRDIAYGPRPRNRLDLFRAATPGRPTVTYIHGGYWQWNDKEHQAFTALGPLGLDLNVAVIEHSLAPEVPMAAIVAEARAAMRFIATNLADWGCAPRGLIAAGTSSGAHLAACCMDIEGVDAGLLVSGCYDLAPFLPTSYNAAMGLDAETARALSPITRPVARRQVVLAGARELPAIREQGARYAAAIPAGPGRFAEIAGHDHFSVVDDYARPDGAVMAHLAALVEVLAR</sequence>
<dbReference type="InterPro" id="IPR029058">
    <property type="entry name" value="AB_hydrolase_fold"/>
</dbReference>
<name>A0A8J3M8J4_9RHOB</name>
<evidence type="ECO:0000259" key="2">
    <source>
        <dbReference type="Pfam" id="PF20434"/>
    </source>
</evidence>